<comment type="similarity">
    <text evidence="12">Belongs to the Hakai family.</text>
</comment>
<dbReference type="GO" id="GO:0005634">
    <property type="term" value="C:nucleus"/>
    <property type="evidence" value="ECO:0007669"/>
    <property type="project" value="UniProtKB-SubCell"/>
</dbReference>
<evidence type="ECO:0000313" key="17">
    <source>
        <dbReference type="EMBL" id="KAK2163341.1"/>
    </source>
</evidence>
<keyword evidence="18" id="KW-1185">Reference proteome</keyword>
<name>A0AAD9K2J6_9ANNE</name>
<dbReference type="Proteomes" id="UP001208570">
    <property type="component" value="Unassembled WGS sequence"/>
</dbReference>
<dbReference type="PANTHER" id="PTHR13480:SF0">
    <property type="entry name" value="E3 UBIQUITIN-PROTEIN LIGASE HAKAI"/>
    <property type="match status" value="1"/>
</dbReference>
<evidence type="ECO:0000256" key="9">
    <source>
        <dbReference type="ARBA" id="ARBA00022786"/>
    </source>
</evidence>
<sequence>MVCVLLDLELEGNDTTRSKSSQGVRKNISIKLKNGDGATKSRGRSKRSTRSSSRSAAKPKKESPVVEKTDDDIIEGMEFTTMKVSGAEPMHKMQKLKWDHKVNLLGIKVIDPIIHTCETCNLPILIYGRMIPCKHVFCLDCAKKSEKVCSRCEDPVNRVEQSALGAVFVCNFGGSKHGVSGCRRTYLSQRDLQAHINYRHLKQQSDQQTKQTPVTQAPAPVQSGSASTSSLTVPPSIQTGNYGLTHSPALMSPTVPIVQQPAAQASSLMHPQHDQSMLYPPPVRTDGIGHGLSNLQPPTNPQIHQSLNPPISQAAPNPGPMPSQPVHMAPPPVSTPVDTYQNIPVMATRTSNLITVPIQDESDYTRHDASQYPTSSAAGQYMPPSLAQPMLSNAPPSHFSAVSHQSQMPGYSSGNHQPPQGLPAVSHPQPPTMISSCPPIINAPLNIPGVNLSQPPPNTPMGMPPQARPSSGGPPAPMMGNRYPNPGGQAMFNQPPPTNARTWPGAPPPQTGHMGGPPVQMVSAPRAPNSSANMGPLQSRPFYH</sequence>
<evidence type="ECO:0000256" key="10">
    <source>
        <dbReference type="ARBA" id="ARBA00022833"/>
    </source>
</evidence>
<feature type="region of interest" description="Disordered" evidence="15">
    <location>
        <begin position="361"/>
        <end position="434"/>
    </location>
</feature>
<evidence type="ECO:0000256" key="14">
    <source>
        <dbReference type="PROSITE-ProRule" id="PRU00175"/>
    </source>
</evidence>
<dbReference type="InterPro" id="IPR041042">
    <property type="entry name" value="Znf_Hakai"/>
</dbReference>
<protein>
    <recommendedName>
        <fullName evidence="13">E3 ubiquitin-protein ligase Hakai</fullName>
        <ecNumber evidence="4">2.3.2.27</ecNumber>
    </recommendedName>
</protein>
<dbReference type="InterPro" id="IPR017907">
    <property type="entry name" value="Znf_RING_CS"/>
</dbReference>
<evidence type="ECO:0000256" key="8">
    <source>
        <dbReference type="ARBA" id="ARBA00022771"/>
    </source>
</evidence>
<dbReference type="InterPro" id="IPR013083">
    <property type="entry name" value="Znf_RING/FYVE/PHD"/>
</dbReference>
<feature type="compositionally biased region" description="Polar residues" evidence="15">
    <location>
        <begin position="15"/>
        <end position="24"/>
    </location>
</feature>
<dbReference type="Gene3D" id="3.30.40.10">
    <property type="entry name" value="Zinc/RING finger domain, C3HC4 (zinc finger)"/>
    <property type="match status" value="1"/>
</dbReference>
<comment type="catalytic activity">
    <reaction evidence="1">
        <text>S-ubiquitinyl-[E2 ubiquitin-conjugating enzyme]-L-cysteine + [acceptor protein]-L-lysine = [E2 ubiquitin-conjugating enzyme]-L-cysteine + N(6)-ubiquitinyl-[acceptor protein]-L-lysine.</text>
        <dbReference type="EC" id="2.3.2.27"/>
    </reaction>
</comment>
<dbReference type="PANTHER" id="PTHR13480">
    <property type="entry name" value="E3 UBIQUITIN-PROTEIN LIGASE HAKAI-RELATED"/>
    <property type="match status" value="1"/>
</dbReference>
<dbReference type="EMBL" id="JAODUP010000081">
    <property type="protein sequence ID" value="KAK2163341.1"/>
    <property type="molecule type" value="Genomic_DNA"/>
</dbReference>
<evidence type="ECO:0000256" key="4">
    <source>
        <dbReference type="ARBA" id="ARBA00012483"/>
    </source>
</evidence>
<keyword evidence="6" id="KW-0808">Transferase</keyword>
<keyword evidence="8 14" id="KW-0863">Zinc-finger</keyword>
<feature type="region of interest" description="Disordered" evidence="15">
    <location>
        <begin position="15"/>
        <end position="69"/>
    </location>
</feature>
<evidence type="ECO:0000256" key="12">
    <source>
        <dbReference type="ARBA" id="ARBA00038499"/>
    </source>
</evidence>
<evidence type="ECO:0000256" key="1">
    <source>
        <dbReference type="ARBA" id="ARBA00000900"/>
    </source>
</evidence>
<evidence type="ECO:0000256" key="2">
    <source>
        <dbReference type="ARBA" id="ARBA00004123"/>
    </source>
</evidence>
<evidence type="ECO:0000256" key="5">
    <source>
        <dbReference type="ARBA" id="ARBA00022473"/>
    </source>
</evidence>
<dbReference type="Gene3D" id="6.10.140.2210">
    <property type="match status" value="1"/>
</dbReference>
<comment type="caution">
    <text evidence="17">The sequence shown here is derived from an EMBL/GenBank/DDBJ whole genome shotgun (WGS) entry which is preliminary data.</text>
</comment>
<feature type="region of interest" description="Disordered" evidence="15">
    <location>
        <begin position="202"/>
        <end position="240"/>
    </location>
</feature>
<keyword evidence="11" id="KW-0539">Nucleus</keyword>
<dbReference type="InterPro" id="IPR040383">
    <property type="entry name" value="HAKAI/CBLL2"/>
</dbReference>
<gene>
    <name evidence="17" type="ORF">LSH36_81g02040</name>
</gene>
<feature type="compositionally biased region" description="Polar residues" evidence="15">
    <location>
        <begin position="204"/>
        <end position="215"/>
    </location>
</feature>
<dbReference type="CDD" id="cd16508">
    <property type="entry name" value="RING-HC_HAKAI-like"/>
    <property type="match status" value="1"/>
</dbReference>
<dbReference type="SUPFAM" id="SSF57850">
    <property type="entry name" value="RING/U-box"/>
    <property type="match status" value="1"/>
</dbReference>
<evidence type="ECO:0000256" key="6">
    <source>
        <dbReference type="ARBA" id="ARBA00022679"/>
    </source>
</evidence>
<evidence type="ECO:0000313" key="18">
    <source>
        <dbReference type="Proteomes" id="UP001208570"/>
    </source>
</evidence>
<reference evidence="17" key="1">
    <citation type="journal article" date="2023" name="Mol. Biol. Evol.">
        <title>Third-Generation Sequencing Reveals the Adaptive Role of the Epigenome in Three Deep-Sea Polychaetes.</title>
        <authorList>
            <person name="Perez M."/>
            <person name="Aroh O."/>
            <person name="Sun Y."/>
            <person name="Lan Y."/>
            <person name="Juniper S.K."/>
            <person name="Young C.R."/>
            <person name="Angers B."/>
            <person name="Qian P.Y."/>
        </authorList>
    </citation>
    <scope>NUCLEOTIDE SEQUENCE</scope>
    <source>
        <strain evidence="17">P08H-3</strain>
    </source>
</reference>
<dbReference type="Pfam" id="PF18408">
    <property type="entry name" value="zf_Hakai"/>
    <property type="match status" value="1"/>
</dbReference>
<dbReference type="PROSITE" id="PS50089">
    <property type="entry name" value="ZF_RING_2"/>
    <property type="match status" value="1"/>
</dbReference>
<feature type="compositionally biased region" description="Basic and acidic residues" evidence="15">
    <location>
        <begin position="59"/>
        <end position="68"/>
    </location>
</feature>
<evidence type="ECO:0000256" key="15">
    <source>
        <dbReference type="SAM" id="MobiDB-lite"/>
    </source>
</evidence>
<keyword evidence="5" id="KW-0217">Developmental protein</keyword>
<evidence type="ECO:0000256" key="7">
    <source>
        <dbReference type="ARBA" id="ARBA00022723"/>
    </source>
</evidence>
<proteinExistence type="inferred from homology"/>
<dbReference type="GO" id="GO:0030155">
    <property type="term" value="P:regulation of cell adhesion"/>
    <property type="evidence" value="ECO:0007669"/>
    <property type="project" value="TreeGrafter"/>
</dbReference>
<evidence type="ECO:0000256" key="3">
    <source>
        <dbReference type="ARBA" id="ARBA00004906"/>
    </source>
</evidence>
<feature type="compositionally biased region" description="Pro residues" evidence="15">
    <location>
        <begin position="454"/>
        <end position="477"/>
    </location>
</feature>
<dbReference type="PROSITE" id="PS00518">
    <property type="entry name" value="ZF_RING_1"/>
    <property type="match status" value="1"/>
</dbReference>
<dbReference type="GO" id="GO:0061630">
    <property type="term" value="F:ubiquitin protein ligase activity"/>
    <property type="evidence" value="ECO:0007669"/>
    <property type="project" value="UniProtKB-EC"/>
</dbReference>
<keyword evidence="10" id="KW-0862">Zinc</keyword>
<feature type="region of interest" description="Disordered" evidence="15">
    <location>
        <begin position="452"/>
        <end position="544"/>
    </location>
</feature>
<feature type="domain" description="RING-type" evidence="16">
    <location>
        <begin position="117"/>
        <end position="153"/>
    </location>
</feature>
<keyword evidence="9" id="KW-0833">Ubl conjugation pathway</keyword>
<comment type="subcellular location">
    <subcellularLocation>
        <location evidence="2">Nucleus</location>
    </subcellularLocation>
</comment>
<evidence type="ECO:0000256" key="11">
    <source>
        <dbReference type="ARBA" id="ARBA00023242"/>
    </source>
</evidence>
<accession>A0AAD9K2J6</accession>
<keyword evidence="7" id="KW-0479">Metal-binding</keyword>
<evidence type="ECO:0000259" key="16">
    <source>
        <dbReference type="PROSITE" id="PS50089"/>
    </source>
</evidence>
<dbReference type="GO" id="GO:0008270">
    <property type="term" value="F:zinc ion binding"/>
    <property type="evidence" value="ECO:0007669"/>
    <property type="project" value="UniProtKB-KW"/>
</dbReference>
<dbReference type="InterPro" id="IPR040380">
    <property type="entry name" value="HAKAI-like_RING-HC"/>
</dbReference>
<dbReference type="GO" id="GO:0016567">
    <property type="term" value="P:protein ubiquitination"/>
    <property type="evidence" value="ECO:0007669"/>
    <property type="project" value="InterPro"/>
</dbReference>
<dbReference type="EC" id="2.3.2.27" evidence="4"/>
<dbReference type="InterPro" id="IPR001841">
    <property type="entry name" value="Znf_RING"/>
</dbReference>
<comment type="pathway">
    <text evidence="3">Protein modification; protein ubiquitination.</text>
</comment>
<feature type="compositionally biased region" description="Polar residues" evidence="15">
    <location>
        <begin position="390"/>
        <end position="418"/>
    </location>
</feature>
<evidence type="ECO:0000256" key="13">
    <source>
        <dbReference type="ARBA" id="ARBA00041081"/>
    </source>
</evidence>
<dbReference type="AlphaFoldDB" id="A0AAD9K2J6"/>
<organism evidence="17 18">
    <name type="scientific">Paralvinella palmiformis</name>
    <dbReference type="NCBI Taxonomy" id="53620"/>
    <lineage>
        <taxon>Eukaryota</taxon>
        <taxon>Metazoa</taxon>
        <taxon>Spiralia</taxon>
        <taxon>Lophotrochozoa</taxon>
        <taxon>Annelida</taxon>
        <taxon>Polychaeta</taxon>
        <taxon>Sedentaria</taxon>
        <taxon>Canalipalpata</taxon>
        <taxon>Terebellida</taxon>
        <taxon>Terebelliformia</taxon>
        <taxon>Alvinellidae</taxon>
        <taxon>Paralvinella</taxon>
    </lineage>
</organism>
<feature type="compositionally biased region" description="Polar residues" evidence="15">
    <location>
        <begin position="222"/>
        <end position="240"/>
    </location>
</feature>